<evidence type="ECO:0000313" key="3">
    <source>
        <dbReference type="Proteomes" id="UP000434957"/>
    </source>
</evidence>
<accession>A0A6A4ESU5</accession>
<proteinExistence type="predicted"/>
<sequence length="125" mass="13457">MQSRSNPEASSSAEPSAHQLHPAVFLPTPDTYSWTLPNDKGVLPPAAIRNLRTADFPPPTHRTRGDVLPAAVHSLAVHRLYPYLLSPTGQDCTPIYGCDYLTASSITTPRPFLARRTVPASAALG</sequence>
<protein>
    <submittedName>
        <fullName evidence="2">Uncharacterized protein</fullName>
    </submittedName>
</protein>
<name>A0A6A4ESU5_9STRA</name>
<comment type="caution">
    <text evidence="2">The sequence shown here is derived from an EMBL/GenBank/DDBJ whole genome shotgun (WGS) entry which is preliminary data.</text>
</comment>
<organism evidence="2 3">
    <name type="scientific">Phytophthora rubi</name>
    <dbReference type="NCBI Taxonomy" id="129364"/>
    <lineage>
        <taxon>Eukaryota</taxon>
        <taxon>Sar</taxon>
        <taxon>Stramenopiles</taxon>
        <taxon>Oomycota</taxon>
        <taxon>Peronosporomycetes</taxon>
        <taxon>Peronosporales</taxon>
        <taxon>Peronosporaceae</taxon>
        <taxon>Phytophthora</taxon>
    </lineage>
</organism>
<evidence type="ECO:0000313" key="2">
    <source>
        <dbReference type="EMBL" id="KAE9331291.1"/>
    </source>
</evidence>
<evidence type="ECO:0000256" key="1">
    <source>
        <dbReference type="SAM" id="MobiDB-lite"/>
    </source>
</evidence>
<feature type="region of interest" description="Disordered" evidence="1">
    <location>
        <begin position="1"/>
        <end position="22"/>
    </location>
</feature>
<gene>
    <name evidence="2" type="ORF">PR003_g15075</name>
</gene>
<dbReference type="AlphaFoldDB" id="A0A6A4ESU5"/>
<feature type="compositionally biased region" description="Low complexity" evidence="1">
    <location>
        <begin position="1"/>
        <end position="17"/>
    </location>
</feature>
<reference evidence="2 3" key="1">
    <citation type="submission" date="2018-08" db="EMBL/GenBank/DDBJ databases">
        <title>Genomic investigation of the strawberry pathogen Phytophthora fragariae indicates pathogenicity is determined by transcriptional variation in three key races.</title>
        <authorList>
            <person name="Adams T.M."/>
            <person name="Armitage A.D."/>
            <person name="Sobczyk M.K."/>
            <person name="Bates H.J."/>
            <person name="Dunwell J.M."/>
            <person name="Nellist C.F."/>
            <person name="Harrison R.J."/>
        </authorList>
    </citation>
    <scope>NUCLEOTIDE SEQUENCE [LARGE SCALE GENOMIC DNA]</scope>
    <source>
        <strain evidence="2 3">SCRP333</strain>
    </source>
</reference>
<dbReference type="Proteomes" id="UP000434957">
    <property type="component" value="Unassembled WGS sequence"/>
</dbReference>
<dbReference type="EMBL" id="QXFT01001025">
    <property type="protein sequence ID" value="KAE9331291.1"/>
    <property type="molecule type" value="Genomic_DNA"/>
</dbReference>
<keyword evidence="3" id="KW-1185">Reference proteome</keyword>